<feature type="domain" description="Retroviral polymerase SH3-like" evidence="5">
    <location>
        <begin position="213"/>
        <end position="275"/>
    </location>
</feature>
<evidence type="ECO:0000259" key="4">
    <source>
        <dbReference type="Pfam" id="PF22936"/>
    </source>
</evidence>
<proteinExistence type="predicted"/>
<dbReference type="PANTHER" id="PTHR42648:SF18">
    <property type="entry name" value="RETROTRANSPOSON, UNCLASSIFIED-LIKE PROTEIN"/>
    <property type="match status" value="1"/>
</dbReference>
<evidence type="ECO:0000259" key="3">
    <source>
        <dbReference type="Pfam" id="PF13976"/>
    </source>
</evidence>
<organism evidence="6 7">
    <name type="scientific">Acer yangbiense</name>
    <dbReference type="NCBI Taxonomy" id="1000413"/>
    <lineage>
        <taxon>Eukaryota</taxon>
        <taxon>Viridiplantae</taxon>
        <taxon>Streptophyta</taxon>
        <taxon>Embryophyta</taxon>
        <taxon>Tracheophyta</taxon>
        <taxon>Spermatophyta</taxon>
        <taxon>Magnoliopsida</taxon>
        <taxon>eudicotyledons</taxon>
        <taxon>Gunneridae</taxon>
        <taxon>Pentapetalae</taxon>
        <taxon>rosids</taxon>
        <taxon>malvids</taxon>
        <taxon>Sapindales</taxon>
        <taxon>Sapindaceae</taxon>
        <taxon>Hippocastanoideae</taxon>
        <taxon>Acereae</taxon>
        <taxon>Acer</taxon>
    </lineage>
</organism>
<feature type="region of interest" description="Disordered" evidence="2">
    <location>
        <begin position="287"/>
        <end position="347"/>
    </location>
</feature>
<dbReference type="OrthoDB" id="6776856at2759"/>
<dbReference type="InterPro" id="IPR039537">
    <property type="entry name" value="Retrotran_Ty1/copia-like"/>
</dbReference>
<dbReference type="InterPro" id="IPR025724">
    <property type="entry name" value="GAG-pre-integrase_dom"/>
</dbReference>
<keyword evidence="7" id="KW-1185">Reference proteome</keyword>
<evidence type="ECO:0000313" key="7">
    <source>
        <dbReference type="Proteomes" id="UP000323000"/>
    </source>
</evidence>
<accession>A0A5C7IWQ9</accession>
<dbReference type="Pfam" id="PF25597">
    <property type="entry name" value="SH3_retrovirus"/>
    <property type="match status" value="1"/>
</dbReference>
<dbReference type="PANTHER" id="PTHR42648">
    <property type="entry name" value="TRANSPOSASE, PUTATIVE-RELATED"/>
    <property type="match status" value="1"/>
</dbReference>
<dbReference type="Pfam" id="PF13976">
    <property type="entry name" value="gag_pre-integrs"/>
    <property type="match status" value="1"/>
</dbReference>
<feature type="compositionally biased region" description="Acidic residues" evidence="2">
    <location>
        <begin position="287"/>
        <end position="297"/>
    </location>
</feature>
<keyword evidence="1" id="KW-0645">Protease</keyword>
<dbReference type="InterPro" id="IPR054722">
    <property type="entry name" value="PolX-like_BBD"/>
</dbReference>
<dbReference type="GO" id="GO:0008233">
    <property type="term" value="F:peptidase activity"/>
    <property type="evidence" value="ECO:0007669"/>
    <property type="project" value="UniProtKB-KW"/>
</dbReference>
<feature type="domain" description="GAG-pre-integrase" evidence="3">
    <location>
        <begin position="85"/>
        <end position="146"/>
    </location>
</feature>
<comment type="caution">
    <text evidence="6">The sequence shown here is derived from an EMBL/GenBank/DDBJ whole genome shotgun (WGS) entry which is preliminary data.</text>
</comment>
<evidence type="ECO:0000256" key="1">
    <source>
        <dbReference type="ARBA" id="ARBA00022670"/>
    </source>
</evidence>
<feature type="compositionally biased region" description="Basic and acidic residues" evidence="2">
    <location>
        <begin position="328"/>
        <end position="342"/>
    </location>
</feature>
<dbReference type="Pfam" id="PF22936">
    <property type="entry name" value="Pol_BBD"/>
    <property type="match status" value="1"/>
</dbReference>
<dbReference type="Proteomes" id="UP000323000">
    <property type="component" value="Chromosome 1"/>
</dbReference>
<feature type="domain" description="Retrovirus-related Pol polyprotein from transposon TNT 1-94-like beta-barrel" evidence="4">
    <location>
        <begin position="2"/>
        <end position="44"/>
    </location>
</feature>
<evidence type="ECO:0000313" key="6">
    <source>
        <dbReference type="EMBL" id="TXG73665.1"/>
    </source>
</evidence>
<name>A0A5C7IWQ9_9ROSI</name>
<gene>
    <name evidence="6" type="ORF">EZV62_002244</name>
</gene>
<feature type="compositionally biased region" description="Acidic residues" evidence="2">
    <location>
        <begin position="318"/>
        <end position="327"/>
    </location>
</feature>
<sequence length="433" mass="49150">MMDVMGKGSVKLLLNGVNHVVAEVYYIPELRNNLFSIGQLQERGLAILIKEGMCKIFHPKKGLIIQTNMSTNRMFILLPQSQAPSKVQSDKCFHTRTQNLFHLWHQRYGHLSYKGLRTLLYKNMVRGLPQLSASSVTCTDCINGKQHRDPIPKKSTWRATQKLELIYADICGPIAPTSNSNKRCLTLAVKDVTPEEAWSGVKPSVDHFRVFGCIAHVHVPEERRTKLDNRSITCVLLGVSEESKGYRLFDPVAKRVVVSRDVIFEEEKQWDWDVSYENQIVVDLEWGDGDGENEEGVSENGNGENTDGEVGETRDEGVREEEDGSSEGEERVRELRQSRERQPPTWMGDYVSGEGLFEDEVHMALVVSTDKLCFEEAVKSANWRLAMNSEIKSIEKNQTWTLIELPDQVADIMTKPLKLEVFQNLRKLLGGKS</sequence>
<dbReference type="EMBL" id="VAHF01000001">
    <property type="protein sequence ID" value="TXG73665.1"/>
    <property type="molecule type" value="Genomic_DNA"/>
</dbReference>
<dbReference type="GO" id="GO:0006508">
    <property type="term" value="P:proteolysis"/>
    <property type="evidence" value="ECO:0007669"/>
    <property type="project" value="UniProtKB-KW"/>
</dbReference>
<dbReference type="InterPro" id="IPR057670">
    <property type="entry name" value="SH3_retrovirus"/>
</dbReference>
<reference evidence="7" key="1">
    <citation type="journal article" date="2019" name="Gigascience">
        <title>De novo genome assembly of the endangered Acer yangbiense, a plant species with extremely small populations endemic to Yunnan Province, China.</title>
        <authorList>
            <person name="Yang J."/>
            <person name="Wariss H.M."/>
            <person name="Tao L."/>
            <person name="Zhang R."/>
            <person name="Yun Q."/>
            <person name="Hollingsworth P."/>
            <person name="Dao Z."/>
            <person name="Luo G."/>
            <person name="Guo H."/>
            <person name="Ma Y."/>
            <person name="Sun W."/>
        </authorList>
    </citation>
    <scope>NUCLEOTIDE SEQUENCE [LARGE SCALE GENOMIC DNA]</scope>
    <source>
        <strain evidence="7">cv. Malutang</strain>
    </source>
</reference>
<protein>
    <submittedName>
        <fullName evidence="6">Uncharacterized protein</fullName>
    </submittedName>
</protein>
<keyword evidence="1" id="KW-0378">Hydrolase</keyword>
<evidence type="ECO:0000256" key="2">
    <source>
        <dbReference type="SAM" id="MobiDB-lite"/>
    </source>
</evidence>
<dbReference type="AlphaFoldDB" id="A0A5C7IWQ9"/>
<evidence type="ECO:0000259" key="5">
    <source>
        <dbReference type="Pfam" id="PF25597"/>
    </source>
</evidence>